<comment type="caution">
    <text evidence="1">The sequence shown here is derived from an EMBL/GenBank/DDBJ whole genome shotgun (WGS) entry which is preliminary data.</text>
</comment>
<sequence>MFLSRAIKKPKTGSTRSVTRWKSVAFATNYRAVQQAFQEANGFFQRHDYDSVQKYKTIAPRA</sequence>
<dbReference type="OrthoDB" id="1094948at2759"/>
<name>A0A9Q0G6W5_9ROSI</name>
<dbReference type="Proteomes" id="UP001141552">
    <property type="component" value="Unassembled WGS sequence"/>
</dbReference>
<reference evidence="1" key="2">
    <citation type="journal article" date="2023" name="Plants (Basel)">
        <title>Annotation of the Turnera subulata (Passifloraceae) Draft Genome Reveals the S-Locus Evolved after the Divergence of Turneroideae from Passifloroideae in a Stepwise Manner.</title>
        <authorList>
            <person name="Henning P.M."/>
            <person name="Roalson E.H."/>
            <person name="Mir W."/>
            <person name="McCubbin A.G."/>
            <person name="Shore J.S."/>
        </authorList>
    </citation>
    <scope>NUCLEOTIDE SEQUENCE</scope>
    <source>
        <strain evidence="1">F60SS</strain>
    </source>
</reference>
<accession>A0A9Q0G6W5</accession>
<evidence type="ECO:0000313" key="2">
    <source>
        <dbReference type="Proteomes" id="UP001141552"/>
    </source>
</evidence>
<dbReference type="AlphaFoldDB" id="A0A9Q0G6W5"/>
<dbReference type="EMBL" id="JAKUCV010001993">
    <property type="protein sequence ID" value="KAJ4844302.1"/>
    <property type="molecule type" value="Genomic_DNA"/>
</dbReference>
<proteinExistence type="predicted"/>
<keyword evidence="2" id="KW-1185">Reference proteome</keyword>
<reference evidence="1" key="1">
    <citation type="submission" date="2022-02" db="EMBL/GenBank/DDBJ databases">
        <authorList>
            <person name="Henning P.M."/>
            <person name="McCubbin A.G."/>
            <person name="Shore J.S."/>
        </authorList>
    </citation>
    <scope>NUCLEOTIDE SEQUENCE</scope>
    <source>
        <strain evidence="1">F60SS</strain>
        <tissue evidence="1">Leaves</tissue>
    </source>
</reference>
<gene>
    <name evidence="1" type="ORF">Tsubulata_016202</name>
</gene>
<organism evidence="1 2">
    <name type="scientific">Turnera subulata</name>
    <dbReference type="NCBI Taxonomy" id="218843"/>
    <lineage>
        <taxon>Eukaryota</taxon>
        <taxon>Viridiplantae</taxon>
        <taxon>Streptophyta</taxon>
        <taxon>Embryophyta</taxon>
        <taxon>Tracheophyta</taxon>
        <taxon>Spermatophyta</taxon>
        <taxon>Magnoliopsida</taxon>
        <taxon>eudicotyledons</taxon>
        <taxon>Gunneridae</taxon>
        <taxon>Pentapetalae</taxon>
        <taxon>rosids</taxon>
        <taxon>fabids</taxon>
        <taxon>Malpighiales</taxon>
        <taxon>Passifloraceae</taxon>
        <taxon>Turnera</taxon>
    </lineage>
</organism>
<evidence type="ECO:0000313" key="1">
    <source>
        <dbReference type="EMBL" id="KAJ4844302.1"/>
    </source>
</evidence>
<protein>
    <submittedName>
        <fullName evidence="1">Uncharacterized protein</fullName>
    </submittedName>
</protein>